<proteinExistence type="inferred from homology"/>
<dbReference type="Proteomes" id="UP000298787">
    <property type="component" value="Chromosome 2"/>
</dbReference>
<evidence type="ECO:0000256" key="5">
    <source>
        <dbReference type="ARBA" id="ARBA00022729"/>
    </source>
</evidence>
<keyword evidence="4" id="KW-0808">Transferase</keyword>
<keyword evidence="6" id="KW-0256">Endoplasmic reticulum</keyword>
<dbReference type="SMART" id="SM00557">
    <property type="entry name" value="IG_FLMN"/>
    <property type="match status" value="1"/>
</dbReference>
<evidence type="ECO:0000256" key="11">
    <source>
        <dbReference type="SAM" id="SignalP"/>
    </source>
</evidence>
<protein>
    <submittedName>
        <fullName evidence="13">KDEL motif-containing protein 1</fullName>
    </submittedName>
</protein>
<feature type="repeat" description="Filamin" evidence="10">
    <location>
        <begin position="30"/>
        <end position="136"/>
    </location>
</feature>
<keyword evidence="7" id="KW-0325">Glycoprotein</keyword>
<dbReference type="GO" id="GO:0007399">
    <property type="term" value="P:nervous system development"/>
    <property type="evidence" value="ECO:0007669"/>
    <property type="project" value="UniProtKB-ARBA"/>
</dbReference>
<dbReference type="PANTHER" id="PTHR12203:SF21">
    <property type="entry name" value="PROTEIN O-GLUCOSYLTRANSFERASE 2"/>
    <property type="match status" value="1"/>
</dbReference>
<dbReference type="Pfam" id="PF20408">
    <property type="entry name" value="Abhydrolase_11"/>
    <property type="match status" value="1"/>
</dbReference>
<dbReference type="InterPro" id="IPR027951">
    <property type="entry name" value="Nepro_N"/>
</dbReference>
<evidence type="ECO:0000256" key="8">
    <source>
        <dbReference type="ARBA" id="ARBA00047553"/>
    </source>
</evidence>
<evidence type="ECO:0000256" key="10">
    <source>
        <dbReference type="PROSITE-ProRule" id="PRU00087"/>
    </source>
</evidence>
<comment type="similarity">
    <text evidence="2">Belongs to the KDELC family.</text>
</comment>
<dbReference type="SMART" id="SM00672">
    <property type="entry name" value="CAP10"/>
    <property type="match status" value="1"/>
</dbReference>
<evidence type="ECO:0000256" key="3">
    <source>
        <dbReference type="ARBA" id="ARBA00022676"/>
    </source>
</evidence>
<dbReference type="Gene3D" id="3.40.50.1820">
    <property type="entry name" value="alpha/beta hydrolase"/>
    <property type="match status" value="1"/>
</dbReference>
<evidence type="ECO:0000313" key="13">
    <source>
        <dbReference type="EMBL" id="TKS67454.1"/>
    </source>
</evidence>
<dbReference type="Pfam" id="PF14780">
    <property type="entry name" value="NEPRO_N"/>
    <property type="match status" value="1"/>
</dbReference>
<dbReference type="InterPro" id="IPR046879">
    <property type="entry name" value="KANL3/Tex30_Abhydrolase"/>
</dbReference>
<feature type="chain" id="PRO_5020740855" evidence="11">
    <location>
        <begin position="28"/>
        <end position="908"/>
    </location>
</feature>
<keyword evidence="14" id="KW-1185">Reference proteome</keyword>
<feature type="signal peptide" evidence="11">
    <location>
        <begin position="1"/>
        <end position="27"/>
    </location>
</feature>
<sequence>MSLRLFSCLLPLLLYLNLFFRRELAAAEAGPIPSAAKTLVWGPGLETDIVLPARFFYIQAVDSSGRNLTTSPGEKTFEVKIVSAVEEFTRIWIQVLDRQDGSFLVRYRMYATYRDIHIHVLLKNKHVAKSPFILKGPVYHEGCDCPESSGSVWEANMHCPQAFPQIDRDLALYASVDPDRNAQEIPQRFGQRQSLCHYTVKDNKVRLPDIEFFVNLGDWPLEKRKPTENIHPIFSWCGSNNTRDIVMPTYDLTESVLETMGRVSLDMMSVQANTGPPWPEKNATAFWRGRDSRQERLELVKLSRAHPNMIDAAFTNFFFFKHDESLYGPLVKHVSFFDFFKYKYQINIDGTVAAYRLPYLLVGDSVVLKQDSSYYEHFYNELQPWEHYIPIRADLRDLLEKIQWARDHDEEVKKIALAGQQFARNNLMGDKIFCYYYKLFQEYAKLQVTEPKIREGMEHVEQPSDDLFPCYCHRMKDYLKSLQRFTIKRIFIGGRSMGSRAAAALARQLSDESEDAVQGVICLSFPLHPPAQTHAHQQRSEDLKELPEHMPVLFVSGTEDNMCDRVLFDGIVKEMKAQVEVFWLKGGSHGLTESMAGEVWNRVNIPFPSAVSSVRVHFGSTTGDIVKNLWTENEKVLQLMRSEILQTEVRVLYELMYNLNNSTRSSKTFKAMKQVEQCINRLKNMKLSVALQELAELCPSKTQRVLGIKAQECDVPSQPFLEWLCLKVLGAAQLMSCTLNRCSRAFLVIFRGILVSLCTLYQQILMLLSEVAKAQPMPYLTDFSLPADMTQFLGLSDAILPRKQFTDIRKQKEKRPAVKVKNSRQKGNFKEDLGVAIERGADLDIHLKPFLKPLRNFTQYEETIAGFQTGSSLGFISSRVNAKDLSAVHCDEKKCSPEDSFSLAQEPV</sequence>
<dbReference type="Pfam" id="PF00630">
    <property type="entry name" value="Filamin"/>
    <property type="match status" value="1"/>
</dbReference>
<keyword evidence="5 11" id="KW-0732">Signal</keyword>
<evidence type="ECO:0000256" key="7">
    <source>
        <dbReference type="ARBA" id="ARBA00023180"/>
    </source>
</evidence>
<dbReference type="SUPFAM" id="SSF81296">
    <property type="entry name" value="E set domains"/>
    <property type="match status" value="1"/>
</dbReference>
<dbReference type="InterPro" id="IPR014756">
    <property type="entry name" value="Ig_E-set"/>
</dbReference>
<keyword evidence="3" id="KW-0328">Glycosyltransferase</keyword>
<name>A0A4U5U0B6_COLLU</name>
<evidence type="ECO:0000256" key="4">
    <source>
        <dbReference type="ARBA" id="ARBA00022679"/>
    </source>
</evidence>
<reference evidence="13 14" key="1">
    <citation type="submission" date="2019-01" db="EMBL/GenBank/DDBJ databases">
        <title>Genome Assembly of Collichthys lucidus.</title>
        <authorList>
            <person name="Cai M."/>
            <person name="Xiao S."/>
        </authorList>
    </citation>
    <scope>NUCLEOTIDE SEQUENCE [LARGE SCALE GENOMIC DNA]</scope>
    <source>
        <strain evidence="13">JT15FE1705JMU</strain>
        <tissue evidence="13">Muscle</tissue>
    </source>
</reference>
<evidence type="ECO:0000256" key="9">
    <source>
        <dbReference type="ARBA" id="ARBA00049246"/>
    </source>
</evidence>
<organism evidence="13 14">
    <name type="scientific">Collichthys lucidus</name>
    <name type="common">Big head croaker</name>
    <name type="synonym">Sciaena lucida</name>
    <dbReference type="NCBI Taxonomy" id="240159"/>
    <lineage>
        <taxon>Eukaryota</taxon>
        <taxon>Metazoa</taxon>
        <taxon>Chordata</taxon>
        <taxon>Craniata</taxon>
        <taxon>Vertebrata</taxon>
        <taxon>Euteleostomi</taxon>
        <taxon>Actinopterygii</taxon>
        <taxon>Neopterygii</taxon>
        <taxon>Teleostei</taxon>
        <taxon>Neoteleostei</taxon>
        <taxon>Acanthomorphata</taxon>
        <taxon>Eupercaria</taxon>
        <taxon>Sciaenidae</taxon>
        <taxon>Collichthys</taxon>
    </lineage>
</organism>
<dbReference type="InterPro" id="IPR013783">
    <property type="entry name" value="Ig-like_fold"/>
</dbReference>
<dbReference type="InterPro" id="IPR017868">
    <property type="entry name" value="Filamin/ABP280_repeat-like"/>
</dbReference>
<feature type="domain" description="Glycosyl transferase CAP10" evidence="12">
    <location>
        <begin position="206"/>
        <end position="450"/>
    </location>
</feature>
<evidence type="ECO:0000256" key="2">
    <source>
        <dbReference type="ARBA" id="ARBA00006063"/>
    </source>
</evidence>
<accession>A0A4U5U0B6</accession>
<dbReference type="InterPro" id="IPR001298">
    <property type="entry name" value="Filamin/ABP280_rpt"/>
</dbReference>
<dbReference type="InterPro" id="IPR029058">
    <property type="entry name" value="AB_hydrolase_fold"/>
</dbReference>
<dbReference type="GO" id="GO:0046527">
    <property type="term" value="F:glucosyltransferase activity"/>
    <property type="evidence" value="ECO:0007669"/>
    <property type="project" value="TreeGrafter"/>
</dbReference>
<dbReference type="Gene3D" id="2.60.40.10">
    <property type="entry name" value="Immunoglobulins"/>
    <property type="match status" value="1"/>
</dbReference>
<comment type="pathway">
    <text evidence="1">Protein modification; protein glycosylation.</text>
</comment>
<comment type="catalytic activity">
    <reaction evidence="8">
        <text>L-seryl-[EGF-like domain protein] + UDP-alpha-D-xylose = 3-O-(beta-D-xylosyl)-L-seryl-[EGF-like domain protein] + UDP + H(+)</text>
        <dbReference type="Rhea" id="RHEA:62016"/>
        <dbReference type="Rhea" id="RHEA-COMP:16010"/>
        <dbReference type="Rhea" id="RHEA-COMP:16011"/>
        <dbReference type="ChEBI" id="CHEBI:15378"/>
        <dbReference type="ChEBI" id="CHEBI:29999"/>
        <dbReference type="ChEBI" id="CHEBI:57632"/>
        <dbReference type="ChEBI" id="CHEBI:58223"/>
        <dbReference type="ChEBI" id="CHEBI:132085"/>
    </reaction>
</comment>
<dbReference type="PANTHER" id="PTHR12203">
    <property type="entry name" value="KDEL LYS-ASP-GLU-LEU CONTAINING - RELATED"/>
    <property type="match status" value="1"/>
</dbReference>
<gene>
    <name evidence="13" type="ORF">D9C73_001222</name>
</gene>
<dbReference type="FunFam" id="2.60.40.10:FF:000419">
    <property type="entry name" value="KDEL (Lys-Asp-Glu-Leu) containing 1"/>
    <property type="match status" value="1"/>
</dbReference>
<dbReference type="GO" id="GO:0012505">
    <property type="term" value="C:endomembrane system"/>
    <property type="evidence" value="ECO:0007669"/>
    <property type="project" value="TreeGrafter"/>
</dbReference>
<dbReference type="SUPFAM" id="SSF53474">
    <property type="entry name" value="alpha/beta-Hydrolases"/>
    <property type="match status" value="1"/>
</dbReference>
<dbReference type="InterPro" id="IPR006598">
    <property type="entry name" value="CAP10"/>
</dbReference>
<evidence type="ECO:0000313" key="14">
    <source>
        <dbReference type="Proteomes" id="UP000298787"/>
    </source>
</evidence>
<evidence type="ECO:0000256" key="1">
    <source>
        <dbReference type="ARBA" id="ARBA00004922"/>
    </source>
</evidence>
<dbReference type="AlphaFoldDB" id="A0A4U5U0B6"/>
<dbReference type="InterPro" id="IPR051091">
    <property type="entry name" value="O-Glucosyltr/Glycosyltrsf_90"/>
</dbReference>
<evidence type="ECO:0000256" key="6">
    <source>
        <dbReference type="ARBA" id="ARBA00022824"/>
    </source>
</evidence>
<evidence type="ECO:0000259" key="12">
    <source>
        <dbReference type="SMART" id="SM00672"/>
    </source>
</evidence>
<dbReference type="PROSITE" id="PS50194">
    <property type="entry name" value="FILAMIN_REPEAT"/>
    <property type="match status" value="1"/>
</dbReference>
<comment type="catalytic activity">
    <reaction evidence="9">
        <text>L-seryl-[EGF-like domain protein] + UDP-alpha-D-glucose = 3-O-(beta-D-glucosyl)-L-seryl-[EGF-like domain protein] + UDP + H(+)</text>
        <dbReference type="Rhea" id="RHEA:58116"/>
        <dbReference type="Rhea" id="RHEA-COMP:14610"/>
        <dbReference type="Rhea" id="RHEA-COMP:16010"/>
        <dbReference type="ChEBI" id="CHEBI:15378"/>
        <dbReference type="ChEBI" id="CHEBI:29999"/>
        <dbReference type="ChEBI" id="CHEBI:58223"/>
        <dbReference type="ChEBI" id="CHEBI:58885"/>
        <dbReference type="ChEBI" id="CHEBI:140576"/>
    </reaction>
</comment>
<dbReference type="EMBL" id="CM014079">
    <property type="protein sequence ID" value="TKS67454.1"/>
    <property type="molecule type" value="Genomic_DNA"/>
</dbReference>
<dbReference type="Pfam" id="PF05686">
    <property type="entry name" value="Glyco_transf_90"/>
    <property type="match status" value="1"/>
</dbReference>